<dbReference type="Proteomes" id="UP000789920">
    <property type="component" value="Unassembled WGS sequence"/>
</dbReference>
<proteinExistence type="predicted"/>
<accession>A0ACA9SZ77</accession>
<gene>
    <name evidence="1" type="ORF">RPERSI_LOCUS35706</name>
</gene>
<keyword evidence="2" id="KW-1185">Reference proteome</keyword>
<evidence type="ECO:0000313" key="1">
    <source>
        <dbReference type="EMBL" id="CAG8849654.1"/>
    </source>
</evidence>
<sequence>RLHRQEQFGRIDHSIDNSHKETREPLLSTSQSFNISMSSAEDLTTLFLASNIEQKNEQELEYEEVEHETKQEIDNEEIERIKKFRVALNYSSEDSETKQENDFEDLSLIKDTGLLDDIELEDSDIEEKPILNFK</sequence>
<feature type="non-terminal residue" evidence="1">
    <location>
        <position position="1"/>
    </location>
</feature>
<protein>
    <submittedName>
        <fullName evidence="1">16335_t:CDS:1</fullName>
    </submittedName>
</protein>
<name>A0ACA9SZ77_9GLOM</name>
<feature type="non-terminal residue" evidence="1">
    <location>
        <position position="134"/>
    </location>
</feature>
<evidence type="ECO:0000313" key="2">
    <source>
        <dbReference type="Proteomes" id="UP000789920"/>
    </source>
</evidence>
<organism evidence="1 2">
    <name type="scientific">Racocetra persica</name>
    <dbReference type="NCBI Taxonomy" id="160502"/>
    <lineage>
        <taxon>Eukaryota</taxon>
        <taxon>Fungi</taxon>
        <taxon>Fungi incertae sedis</taxon>
        <taxon>Mucoromycota</taxon>
        <taxon>Glomeromycotina</taxon>
        <taxon>Glomeromycetes</taxon>
        <taxon>Diversisporales</taxon>
        <taxon>Gigasporaceae</taxon>
        <taxon>Racocetra</taxon>
    </lineage>
</organism>
<dbReference type="EMBL" id="CAJVQC010166740">
    <property type="protein sequence ID" value="CAG8849654.1"/>
    <property type="molecule type" value="Genomic_DNA"/>
</dbReference>
<comment type="caution">
    <text evidence="1">The sequence shown here is derived from an EMBL/GenBank/DDBJ whole genome shotgun (WGS) entry which is preliminary data.</text>
</comment>
<reference evidence="1" key="1">
    <citation type="submission" date="2021-06" db="EMBL/GenBank/DDBJ databases">
        <authorList>
            <person name="Kallberg Y."/>
            <person name="Tangrot J."/>
            <person name="Rosling A."/>
        </authorList>
    </citation>
    <scope>NUCLEOTIDE SEQUENCE</scope>
    <source>
        <strain evidence="1">MA461A</strain>
    </source>
</reference>